<keyword evidence="7" id="KW-1185">Reference proteome</keyword>
<evidence type="ECO:0000256" key="3">
    <source>
        <dbReference type="ARBA" id="ARBA00022833"/>
    </source>
</evidence>
<dbReference type="EMBL" id="KV784376">
    <property type="protein sequence ID" value="OEU09222.1"/>
    <property type="molecule type" value="Genomic_DNA"/>
</dbReference>
<keyword evidence="1" id="KW-0479">Metal-binding</keyword>
<dbReference type="SUPFAM" id="SSF53649">
    <property type="entry name" value="Alkaline phosphatase-like"/>
    <property type="match status" value="1"/>
</dbReference>
<feature type="region of interest" description="Disordered" evidence="4">
    <location>
        <begin position="1891"/>
        <end position="1988"/>
    </location>
</feature>
<dbReference type="InterPro" id="IPR011124">
    <property type="entry name" value="Znf_CW"/>
</dbReference>
<dbReference type="InterPro" id="IPR017850">
    <property type="entry name" value="Alkaline_phosphatase_core_sf"/>
</dbReference>
<evidence type="ECO:0000313" key="6">
    <source>
        <dbReference type="EMBL" id="OEU09222.1"/>
    </source>
</evidence>
<evidence type="ECO:0000313" key="7">
    <source>
        <dbReference type="Proteomes" id="UP000095751"/>
    </source>
</evidence>
<reference evidence="6 7" key="1">
    <citation type="submission" date="2016-09" db="EMBL/GenBank/DDBJ databases">
        <title>Extensive genetic diversity and differential bi-allelic expression allows diatom success in the polar Southern Ocean.</title>
        <authorList>
            <consortium name="DOE Joint Genome Institute"/>
            <person name="Mock T."/>
            <person name="Otillar R.P."/>
            <person name="Strauss J."/>
            <person name="Dupont C."/>
            <person name="Frickenhaus S."/>
            <person name="Maumus F."/>
            <person name="Mcmullan M."/>
            <person name="Sanges R."/>
            <person name="Schmutz J."/>
            <person name="Toseland A."/>
            <person name="Valas R."/>
            <person name="Veluchamy A."/>
            <person name="Ward B.J."/>
            <person name="Allen A."/>
            <person name="Barry K."/>
            <person name="Falciatore A."/>
            <person name="Ferrante M."/>
            <person name="Fortunato A.E."/>
            <person name="Gloeckner G."/>
            <person name="Gruber A."/>
            <person name="Hipkin R."/>
            <person name="Janech M."/>
            <person name="Kroth P."/>
            <person name="Leese F."/>
            <person name="Lindquist E."/>
            <person name="Lyon B.R."/>
            <person name="Martin J."/>
            <person name="Mayer C."/>
            <person name="Parker M."/>
            <person name="Quesneville H."/>
            <person name="Raymond J."/>
            <person name="Uhlig C."/>
            <person name="Valentin K.U."/>
            <person name="Worden A.Z."/>
            <person name="Armbrust E.V."/>
            <person name="Bowler C."/>
            <person name="Green B."/>
            <person name="Moulton V."/>
            <person name="Van Oosterhout C."/>
            <person name="Grigoriev I."/>
        </authorList>
    </citation>
    <scope>NUCLEOTIDE SEQUENCE [LARGE SCALE GENOMIC DNA]</scope>
    <source>
        <strain evidence="6 7">CCMP1102</strain>
    </source>
</reference>
<dbReference type="OrthoDB" id="411021at2759"/>
<dbReference type="InParanoid" id="A0A1E7ETM2"/>
<evidence type="ECO:0000259" key="5">
    <source>
        <dbReference type="PROSITE" id="PS51050"/>
    </source>
</evidence>
<dbReference type="Pfam" id="PF07496">
    <property type="entry name" value="zf-CW"/>
    <property type="match status" value="1"/>
</dbReference>
<dbReference type="Proteomes" id="UP000095751">
    <property type="component" value="Unassembled WGS sequence"/>
</dbReference>
<keyword evidence="3" id="KW-0862">Zinc</keyword>
<dbReference type="Pfam" id="PF07394">
    <property type="entry name" value="DUF1501"/>
    <property type="match status" value="1"/>
</dbReference>
<accession>A0A1E7ETM2</accession>
<dbReference type="InterPro" id="IPR010869">
    <property type="entry name" value="DUF1501"/>
</dbReference>
<evidence type="ECO:0000256" key="4">
    <source>
        <dbReference type="SAM" id="MobiDB-lite"/>
    </source>
</evidence>
<sequence length="2214" mass="245347">MTKQQSWGNRNDIGTRNKIKTKNRILLVGIIISLQFGNDVESLNIYYNNDNKSDGIIYEEIISTDKNEKVGEIENDIHNGNSGGSASINDYNDEMIDDNSPIDEQNEEEEEYTTSYSNAVEFEKAKKDIDFSLYFCPDPGDGPLSIDLPTFTFETLSTGVGGVGGAYHKMLLANSSPNVLCTLLEVLIDPDINNDRDLQLKPIGRSYNGQGWEPYHSHYFGTNSVPLSCSDQSNNSEGDCLIVLPPLSVGRKYVLKSYEYSIGKRDEAARFLERTTFGATTLEINAFVDDGNSPIDWVENQLKLPITSHRQFFRERATNWHGETTWMGGLAFRPCQRGAQYRKFVFVSKDVGRELSISTSPVDSNYKVLSVGGHVRSVIPGRVKRFISNDNKPVVPDGSYEICFIPNEFVGSRVVLRVDGSCEHAVYFDGVPGNPIIKLDEQHIGLADALVMIDDQNTVPAMAQFFDEGDTQIKELINDIVDDDENNNESESVVVCGSPYEVANKHKINSGTLGRGGFDLLTQYNRTLPQERLTGQRETVWLEIALKGEDQLRQRMAWALSQIIPVSPNSVDLTTQSENFLTYYDIFVRNAFGNYLDILKEVTYSPMMAEMLTYVDGASTGSTWTKSNKVHHADENYARELLQLFSVGLYKLNDDGTILTDSNGHEIRTYTNHDISEYARVFVGFQRQPKRGNIEDVTLPEWERNEIDPLLINADLKDHFPKHTLSVSQRGMENSYIGDGYPLCRDLPDKHFLRKGATYQVLGSNPSPELLNDPKTEWWGSDPVRLSLDDSSALASKLCNKGEDGSCTPAIKVVLESDIECSGVECTLHDIRTFEVGDGIFYEYIRPKCVNHLFYENARSIRRRWGELGHAMCGDPQTPAASTVCCDSSNSSGDNTLSRKELFSGERVSLDIAKTRCATSATTQSLCENPLVEDIDCKQNGACDNLGAFFWSSMDCVQTAKINQEGKVAIVHEPQIEDAETYKMVTSDTEMFFRVDWLSNDTSPFVGDITGNCASVGCTNGDDNICMCPITIEETLAFENDTDIGSIDMVLSTATIGSFLHTQDFEPINGISGLSKHPPDGLTAKTVFKITDNNGRTHYRKNIKSEVRLGKGAAKFRNPVSFYTLSEPTIRDAAYEIDAALEHTFFHQNTASFLALRLAQRFGESNPSPRYVKAISTAFRSGIYQHDPTNTRIGSGRYGCLEATIAAVLLDKELLDPILDKDPMHGSIQEPYLKVVKVLRALGFEATKDSPLLTVSSDLQGLIGQQSHKLPSVFSFFKSEYQPTGRVGRAGMSSPESQVLSGPTSVQMTNTIISYLKYGASSCYGGFGGVAPASCIVGDTKNNGESTYDPANYGLATPAEIIDDLATLLTSGRLSDSKRAMIKDAYEDTIAKGKSSKEATINAQQLIVTSPEFHSTSLGYTIGQKRNPPTLPVSTDLPYKAVVFVMLPGGYDSFNVLVPKTCSVTNPEGKSVRDQYVEQRGSVAFNAAEGEFDLTIDATGSNQPCSHFAIHDELTIVKDLYDAKNLSFFANAGIINNQGMTKNNYHELTRTQLFAHNAMQYETAKVDPYDKNAGTGVMGRVKDVLSKNGHVVNTISIDGPSISLEGEHVKSPPVTILGRSGSQKFAMRPDTESDFDIEQYARSLNGRSDEFSGIFGETWSQQFITGIDEAERFQSMFNDTNLDESIWTDNGKPKYSNGDKFEQEHWEKWSTIAKTIQTKDLRNTNRDIFFTELGSWDHHNKMKDGLRSQLRALNHGLSLFVEQAKTDGFWDDITVVIASDFGRTFTPNSNDGTDHGWGGHYMILGGDVKGGQILGEYPSDLTPSGLLVDDRGRFIPTTSWDSIWNGVLQWIGVKTETDLDYCLPNRKNTVNAVLDTGRDFPLFTASSIFKEESLSTSSSSEPAGQSNIDGSRNLRAIQASEKNPDDDTADTAAAAAESNTKSGHQQRGRPPAKRSNQTSNTSELLSNDDGGDSKKDDDDEDTTTTNTSTNGIVEWVKCEDTNSNVEWVQCDKCTKWRKLPSDISTNKLLLDDDDNHWDCSMMKTWKNKQSVAVSSSSITAAAVGSYCDTDEDAIDAQHHEVGVSGWKLRQTHTGKYWYRQLEEQQKQKEDILSLPNDSDTSPRNININILVSKNGGKQQRRQPQQRSNRSTGNIGSISKEKATHKATTGDTDTDTDTDLLMKKAILDAHDYMLSKYGQAYVDEHNDKGEVVVMV</sequence>
<dbReference type="InterPro" id="IPR014917">
    <property type="entry name" value="DUF1800"/>
</dbReference>
<dbReference type="Gene3D" id="3.30.40.100">
    <property type="match status" value="1"/>
</dbReference>
<evidence type="ECO:0000256" key="2">
    <source>
        <dbReference type="ARBA" id="ARBA00022771"/>
    </source>
</evidence>
<feature type="domain" description="CW-type" evidence="5">
    <location>
        <begin position="2001"/>
        <end position="2075"/>
    </location>
</feature>
<dbReference type="Pfam" id="PF08811">
    <property type="entry name" value="DUF1800"/>
    <property type="match status" value="2"/>
</dbReference>
<keyword evidence="2" id="KW-0863">Zinc-finger</keyword>
<dbReference type="PROSITE" id="PS51050">
    <property type="entry name" value="ZF_CW"/>
    <property type="match status" value="1"/>
</dbReference>
<organism evidence="6 7">
    <name type="scientific">Fragilariopsis cylindrus CCMP1102</name>
    <dbReference type="NCBI Taxonomy" id="635003"/>
    <lineage>
        <taxon>Eukaryota</taxon>
        <taxon>Sar</taxon>
        <taxon>Stramenopiles</taxon>
        <taxon>Ochrophyta</taxon>
        <taxon>Bacillariophyta</taxon>
        <taxon>Bacillariophyceae</taxon>
        <taxon>Bacillariophycidae</taxon>
        <taxon>Bacillariales</taxon>
        <taxon>Bacillariaceae</taxon>
        <taxon>Fragilariopsis</taxon>
    </lineage>
</organism>
<feature type="compositionally biased region" description="Polar residues" evidence="4">
    <location>
        <begin position="1954"/>
        <end position="1965"/>
    </location>
</feature>
<feature type="region of interest" description="Disordered" evidence="4">
    <location>
        <begin position="2132"/>
        <end position="2175"/>
    </location>
</feature>
<dbReference type="GO" id="GO:0008270">
    <property type="term" value="F:zinc ion binding"/>
    <property type="evidence" value="ECO:0007669"/>
    <property type="project" value="UniProtKB-KW"/>
</dbReference>
<name>A0A1E7ETM2_9STRA</name>
<dbReference type="PANTHER" id="PTHR43737">
    <property type="entry name" value="BLL7424 PROTEIN"/>
    <property type="match status" value="1"/>
</dbReference>
<dbReference type="KEGG" id="fcy:FRACYDRAFT_248557"/>
<proteinExistence type="predicted"/>
<gene>
    <name evidence="6" type="ORF">FRACYDRAFT_248557</name>
</gene>
<feature type="compositionally biased region" description="Polar residues" evidence="4">
    <location>
        <begin position="2147"/>
        <end position="2156"/>
    </location>
</feature>
<protein>
    <recommendedName>
        <fullName evidence="5">CW-type domain-containing protein</fullName>
    </recommendedName>
</protein>
<dbReference type="PANTHER" id="PTHR43737:SF1">
    <property type="entry name" value="DUF1501 DOMAIN-CONTAINING PROTEIN"/>
    <property type="match status" value="1"/>
</dbReference>
<evidence type="ECO:0000256" key="1">
    <source>
        <dbReference type="ARBA" id="ARBA00022723"/>
    </source>
</evidence>